<feature type="compositionally biased region" description="Polar residues" evidence="1">
    <location>
        <begin position="194"/>
        <end position="203"/>
    </location>
</feature>
<evidence type="ECO:0000256" key="1">
    <source>
        <dbReference type="SAM" id="MobiDB-lite"/>
    </source>
</evidence>
<accession>A0A5J4V5I4</accession>
<evidence type="ECO:0000313" key="2">
    <source>
        <dbReference type="EMBL" id="KAA6377560.1"/>
    </source>
</evidence>
<evidence type="ECO:0000313" key="3">
    <source>
        <dbReference type="Proteomes" id="UP000324800"/>
    </source>
</evidence>
<proteinExistence type="predicted"/>
<sequence length="330" mass="37139">MIGARLLLYNRAYEKNKHRLDYQDRKLCEMEKRGEQGNISEVAESNQFQQQRGADGIAGSINKRGIESRNNQSDQLLGSPVMEQNVRNQETRRMIEKNNGLSTSEYIIESSTFYNDRIEQGTGNMEEGRLGKFDGHQVCIQSCGCNWRVGEIPSLCAQRSTLYSSGNGIRDFSSNKDLCKGNINNSRQSEKQDLSTNNQMRRQQSVPDAGFAITRERDRVDSIGVQEILMDDQREQEQVETGLAICIPGMDVQLSSNGNLVDQREKEGIESICSKIDKASNGIKITKNKKRSKFGWQASIFHSVIQTRRTTSIANKQINGQGGEDIGQDK</sequence>
<dbReference type="Proteomes" id="UP000324800">
    <property type="component" value="Unassembled WGS sequence"/>
</dbReference>
<name>A0A5J4V5I4_9EUKA</name>
<organism evidence="2 3">
    <name type="scientific">Streblomastix strix</name>
    <dbReference type="NCBI Taxonomy" id="222440"/>
    <lineage>
        <taxon>Eukaryota</taxon>
        <taxon>Metamonada</taxon>
        <taxon>Preaxostyla</taxon>
        <taxon>Oxymonadida</taxon>
        <taxon>Streblomastigidae</taxon>
        <taxon>Streblomastix</taxon>
    </lineage>
</organism>
<dbReference type="AlphaFoldDB" id="A0A5J4V5I4"/>
<reference evidence="2 3" key="1">
    <citation type="submission" date="2019-03" db="EMBL/GenBank/DDBJ databases">
        <title>Single cell metagenomics reveals metabolic interactions within the superorganism composed of flagellate Streblomastix strix and complex community of Bacteroidetes bacteria on its surface.</title>
        <authorList>
            <person name="Treitli S.C."/>
            <person name="Kolisko M."/>
            <person name="Husnik F."/>
            <person name="Keeling P."/>
            <person name="Hampl V."/>
        </authorList>
    </citation>
    <scope>NUCLEOTIDE SEQUENCE [LARGE SCALE GENOMIC DNA]</scope>
    <source>
        <strain evidence="2">ST1C</strain>
    </source>
</reference>
<dbReference type="EMBL" id="SNRW01009726">
    <property type="protein sequence ID" value="KAA6377560.1"/>
    <property type="molecule type" value="Genomic_DNA"/>
</dbReference>
<protein>
    <submittedName>
        <fullName evidence="2">Uncharacterized protein</fullName>
    </submittedName>
</protein>
<feature type="region of interest" description="Disordered" evidence="1">
    <location>
        <begin position="181"/>
        <end position="203"/>
    </location>
</feature>
<gene>
    <name evidence="2" type="ORF">EZS28_026912</name>
</gene>
<comment type="caution">
    <text evidence="2">The sequence shown here is derived from an EMBL/GenBank/DDBJ whole genome shotgun (WGS) entry which is preliminary data.</text>
</comment>